<protein>
    <recommendedName>
        <fullName evidence="3">IS1 family transposase</fullName>
    </recommendedName>
</protein>
<sequence length="459" mass="52784">MRTQFNCCKTYNCFNLANPDLSLYQRSAQLGFASYKCPLCGAFTPILENEPILALAKQIEINQLRLPEIECPTCLKHTETSAYGSTKIGTPRVKCKQCSTVFSLLNPHKTSSKLQPLLTLLTSGISPKDLQRLSQLNSKLFYARIKQLAQLLQQFNQLLIQKYLSKTESSMSLHTSSFIFLSRSGKGNTLKCWNLSTTEIQYGFHVLDTDNFYQHDTQNSSAGFYYLDSVEATDESSSSPLANVQATYDKIFSRSKFDELGYAYQMECQSNEGSVLRPVYAAHAHWISLSKILPQHHRFDFFLEHESFIRGGAITNLTQGIMTGHYNLYYLYTTPSENNSETDIEQKSIGWWGENWSTQTKQYPSGYWDVTLCALTESKEPNLEFNGTEWHQDYLNQLTQWLPTQYQKSISYQMSQHWRTIFNYLYNFTYSQDRRQCFAEDEFESILEIVTALNASASK</sequence>
<dbReference type="RefSeq" id="WP_017087626.1">
    <property type="nucleotide sequence ID" value="NZ_CAWNZY010000051.1"/>
</dbReference>
<name>A0A2T5EMS1_VIBSP</name>
<accession>A0A2T5EMS1</accession>
<dbReference type="EMBL" id="PIGA01000004">
    <property type="protein sequence ID" value="PTP22175.1"/>
    <property type="molecule type" value="Genomic_DNA"/>
</dbReference>
<comment type="caution">
    <text evidence="1">The sequence shown here is derived from an EMBL/GenBank/DDBJ whole genome shotgun (WGS) entry which is preliminary data.</text>
</comment>
<dbReference type="Proteomes" id="UP000244080">
    <property type="component" value="Unassembled WGS sequence"/>
</dbReference>
<proteinExistence type="predicted"/>
<evidence type="ECO:0008006" key="3">
    <source>
        <dbReference type="Google" id="ProtNLM"/>
    </source>
</evidence>
<evidence type="ECO:0000313" key="2">
    <source>
        <dbReference type="Proteomes" id="UP000244080"/>
    </source>
</evidence>
<evidence type="ECO:0000313" key="1">
    <source>
        <dbReference type="EMBL" id="PTP22175.1"/>
    </source>
</evidence>
<dbReference type="AlphaFoldDB" id="A0A2T5EMS1"/>
<reference evidence="1 2" key="1">
    <citation type="submission" date="2017-11" db="EMBL/GenBank/DDBJ databases">
        <title>Population delineation of vibrios coincides with oyster pathogenicity.</title>
        <authorList>
            <person name="Bruto M."/>
            <person name="Labreuche Y."/>
            <person name="James A."/>
            <person name="Piel D."/>
            <person name="Chenivesse S."/>
            <person name="Petton B."/>
            <person name="Polz M.F."/>
            <person name="Le Roux F."/>
        </authorList>
    </citation>
    <scope>NUCLEOTIDE SEQUENCE [LARGE SCALE GENOMIC DNA]</scope>
    <source>
        <strain evidence="1 2">1F_55</strain>
    </source>
</reference>
<organism evidence="1 2">
    <name type="scientific">Vibrio splendidus</name>
    <dbReference type="NCBI Taxonomy" id="29497"/>
    <lineage>
        <taxon>Bacteria</taxon>
        <taxon>Pseudomonadati</taxon>
        <taxon>Pseudomonadota</taxon>
        <taxon>Gammaproteobacteria</taxon>
        <taxon>Vibrionales</taxon>
        <taxon>Vibrionaceae</taxon>
        <taxon>Vibrio</taxon>
    </lineage>
</organism>
<gene>
    <name evidence="1" type="ORF">CWO36_03500</name>
</gene>